<name>A0AAF3JAG4_9BILA</name>
<dbReference type="Proteomes" id="UP000887575">
    <property type="component" value="Unassembled WGS sequence"/>
</dbReference>
<reference evidence="3" key="1">
    <citation type="submission" date="2024-02" db="UniProtKB">
        <authorList>
            <consortium name="WormBaseParasite"/>
        </authorList>
    </citation>
    <scope>IDENTIFICATION</scope>
</reference>
<keyword evidence="1" id="KW-1133">Transmembrane helix</keyword>
<dbReference type="AlphaFoldDB" id="A0AAF3JAG4"/>
<accession>A0AAF3JAG4</accession>
<evidence type="ECO:0000313" key="2">
    <source>
        <dbReference type="Proteomes" id="UP000887575"/>
    </source>
</evidence>
<evidence type="ECO:0000313" key="3">
    <source>
        <dbReference type="WBParaSite" id="MBELARI_LOCUS6706"/>
    </source>
</evidence>
<feature type="transmembrane region" description="Helical" evidence="1">
    <location>
        <begin position="7"/>
        <end position="26"/>
    </location>
</feature>
<keyword evidence="1" id="KW-0472">Membrane</keyword>
<proteinExistence type="predicted"/>
<keyword evidence="1" id="KW-0812">Transmembrane</keyword>
<organism evidence="2 3">
    <name type="scientific">Mesorhabditis belari</name>
    <dbReference type="NCBI Taxonomy" id="2138241"/>
    <lineage>
        <taxon>Eukaryota</taxon>
        <taxon>Metazoa</taxon>
        <taxon>Ecdysozoa</taxon>
        <taxon>Nematoda</taxon>
        <taxon>Chromadorea</taxon>
        <taxon>Rhabditida</taxon>
        <taxon>Rhabditina</taxon>
        <taxon>Rhabditomorpha</taxon>
        <taxon>Rhabditoidea</taxon>
        <taxon>Rhabditidae</taxon>
        <taxon>Mesorhabditinae</taxon>
        <taxon>Mesorhabditis</taxon>
    </lineage>
</organism>
<protein>
    <submittedName>
        <fullName evidence="3">Uncharacterized protein</fullName>
    </submittedName>
</protein>
<evidence type="ECO:0000256" key="1">
    <source>
        <dbReference type="SAM" id="Phobius"/>
    </source>
</evidence>
<keyword evidence="2" id="KW-1185">Reference proteome</keyword>
<sequence length="275" mass="31658">MAYKFRSILVIILATLFVFQLILYFYSSGSLKGVHKWRRRICDCENEQNCYSHPQDDAQCGKCFYCNKDKIHQLEPITAETAIMIVTNEDRMSQLLVLISSIHKYYPERKILIYNNYLSPKTAIRTKLTGVRNVEMFEAFDIPGLLSSQPLNNFAFTPFYIMHALAQYSNVLLIWDGMEILSDKLEPLLLENKNPITLFGKQSLDDPQLLGFSAFFPMAQFYPKNFTVAHFKDGSRSIIEWLMKCGGTTDCYDCRNVKGYAIDCLPFLLARLSGL</sequence>
<dbReference type="WBParaSite" id="MBELARI_LOCUS6706">
    <property type="protein sequence ID" value="MBELARI_LOCUS6706"/>
    <property type="gene ID" value="MBELARI_LOCUS6706"/>
</dbReference>